<dbReference type="AlphaFoldDB" id="E8R9Q7"/>
<evidence type="ECO:0000259" key="2">
    <source>
        <dbReference type="PROSITE" id="PS51729"/>
    </source>
</evidence>
<dbReference type="STRING" id="765177.Desmu_0930"/>
<dbReference type="RefSeq" id="WP_013562455.1">
    <property type="nucleotide sequence ID" value="NC_014961.1"/>
</dbReference>
<accession>E8R9Q7</accession>
<keyword evidence="3" id="KW-0808">Transferase</keyword>
<dbReference type="PANTHER" id="PTHR31435:SF9">
    <property type="entry name" value="PROTEIN NATD1"/>
    <property type="match status" value="1"/>
</dbReference>
<sequence>MCADEYQVSHTSTVIYARLPDGSKAYIKYSVEGGVMKLISTYTPPQFRGRGIAGRLMEYALKLARENNWLVEPICSYAVYYFMKNPGVRDVLLEKYRGLTEEEWKRFYEEALAREKNSEGKS</sequence>
<dbReference type="Pfam" id="PF14542">
    <property type="entry name" value="Acetyltransf_CG"/>
    <property type="match status" value="1"/>
</dbReference>
<protein>
    <submittedName>
        <fullName evidence="3">Acetyltransferase</fullName>
    </submittedName>
</protein>
<dbReference type="InterPro" id="IPR031165">
    <property type="entry name" value="GNAT_YJDJ"/>
</dbReference>
<proteinExistence type="predicted"/>
<dbReference type="GO" id="GO:0016747">
    <property type="term" value="F:acyltransferase activity, transferring groups other than amino-acyl groups"/>
    <property type="evidence" value="ECO:0007669"/>
    <property type="project" value="InterPro"/>
</dbReference>
<dbReference type="HOGENOM" id="CLU_2044512_0_0_2"/>
<dbReference type="PROSITE" id="PS51729">
    <property type="entry name" value="GNAT_YJDJ"/>
    <property type="match status" value="1"/>
</dbReference>
<evidence type="ECO:0000313" key="4">
    <source>
        <dbReference type="Proteomes" id="UP000001068"/>
    </source>
</evidence>
<dbReference type="PROSITE" id="PS51186">
    <property type="entry name" value="GNAT"/>
    <property type="match status" value="1"/>
</dbReference>
<feature type="domain" description="N-acetyltransferase" evidence="2">
    <location>
        <begin position="7"/>
        <end position="93"/>
    </location>
</feature>
<dbReference type="OrthoDB" id="18697at2157"/>
<dbReference type="EMBL" id="CP002363">
    <property type="protein sequence ID" value="ADV65233.1"/>
    <property type="molecule type" value="Genomic_DNA"/>
</dbReference>
<reference evidence="3 4" key="2">
    <citation type="journal article" date="2011" name="Stand. Genomic Sci.">
        <title>Complete genome sequence of Desulfurococcus mucosus type strain (O7/1).</title>
        <authorList>
            <person name="Wirth R."/>
            <person name="Chertkov O."/>
            <person name="Held B."/>
            <person name="Lapidus A."/>
            <person name="Nolan M."/>
            <person name="Lucas S."/>
            <person name="Hammon N."/>
            <person name="Deshpande S."/>
            <person name="Cheng J.F."/>
            <person name="Tapia R."/>
            <person name="Han C."/>
            <person name="Goodwin L."/>
            <person name="Pitluck S."/>
            <person name="Liolios K."/>
            <person name="Ioanna P."/>
            <person name="Ivanova N."/>
            <person name="Mavromatis K."/>
            <person name="Mikhailova N."/>
            <person name="Pati A."/>
            <person name="Chen A."/>
            <person name="Palaniappan K."/>
            <person name="Land M."/>
            <person name="Hauser L."/>
            <person name="Chang Y.J."/>
            <person name="Jeffries C.D."/>
            <person name="Bilek Y."/>
            <person name="Hader T."/>
            <person name="Rohde M."/>
            <person name="Spring S."/>
            <person name="Sikorski J."/>
            <person name="Goker M."/>
            <person name="Woyke T."/>
            <person name="Bristow J."/>
            <person name="Eisen J.A."/>
            <person name="Markowitz V."/>
            <person name="Hugenholtz P."/>
            <person name="Kyrpides N.C."/>
            <person name="Klenk H.P."/>
        </authorList>
    </citation>
    <scope>NUCLEOTIDE SEQUENCE [LARGE SCALE GENOMIC DNA]</scope>
    <source>
        <strain evidence="4">ATCC 35584 / DSM 2162 / JCM 9187 / O7/1</strain>
    </source>
</reference>
<dbReference type="CDD" id="cd04301">
    <property type="entry name" value="NAT_SF"/>
    <property type="match status" value="1"/>
</dbReference>
<gene>
    <name evidence="3" type="ordered locus">Desmu_0930</name>
</gene>
<dbReference type="SUPFAM" id="SSF55729">
    <property type="entry name" value="Acyl-CoA N-acyltransferases (Nat)"/>
    <property type="match status" value="1"/>
</dbReference>
<dbReference type="GeneID" id="10153630"/>
<feature type="domain" description="N-acetyltransferase" evidence="1">
    <location>
        <begin position="1"/>
        <end position="119"/>
    </location>
</feature>
<dbReference type="Proteomes" id="UP000001068">
    <property type="component" value="Chromosome"/>
</dbReference>
<reference evidence="4" key="1">
    <citation type="submission" date="2010-11" db="EMBL/GenBank/DDBJ databases">
        <title>The complete genome of Desulfurococcus mucosus DSM 2162.</title>
        <authorList>
            <consortium name="US DOE Joint Genome Institute (JGI-PGF)"/>
            <person name="Lucas S."/>
            <person name="Copeland A."/>
            <person name="Lapidus A."/>
            <person name="Bruce D."/>
            <person name="Goodwin L."/>
            <person name="Pitluck S."/>
            <person name="Kyrpides N."/>
            <person name="Mavromatis K."/>
            <person name="Pagani I."/>
            <person name="Ivanova N."/>
            <person name="Ovchinnikova G."/>
            <person name="Chertkov O."/>
            <person name="Held B."/>
            <person name="Brettin T."/>
            <person name="Detter J.C."/>
            <person name="Tapia R."/>
            <person name="Han C."/>
            <person name="Land M."/>
            <person name="Hauser L."/>
            <person name="Markowitz V."/>
            <person name="Cheng J.-F."/>
            <person name="Hugenholtz P."/>
            <person name="Woyke T."/>
            <person name="Wu D."/>
            <person name="Wirth R."/>
            <person name="Bilek Y."/>
            <person name="Hader T."/>
            <person name="Klenk H.-P."/>
            <person name="Eisen J.A."/>
        </authorList>
    </citation>
    <scope>NUCLEOTIDE SEQUENCE [LARGE SCALE GENOMIC DNA]</scope>
    <source>
        <strain evidence="4">ATCC 35584 / DSM 2162 / JCM 9187 / O7/1</strain>
    </source>
</reference>
<dbReference type="InterPro" id="IPR045057">
    <property type="entry name" value="Gcn5-rel_NAT"/>
</dbReference>
<dbReference type="InterPro" id="IPR000182">
    <property type="entry name" value="GNAT_dom"/>
</dbReference>
<dbReference type="eggNOG" id="arCOG06090">
    <property type="taxonomic scope" value="Archaea"/>
</dbReference>
<name>E8R9Q7_DESM0</name>
<evidence type="ECO:0000259" key="1">
    <source>
        <dbReference type="PROSITE" id="PS51186"/>
    </source>
</evidence>
<dbReference type="KEGG" id="dmu:Desmu_0930"/>
<dbReference type="Gene3D" id="3.40.630.30">
    <property type="match status" value="1"/>
</dbReference>
<organism evidence="3 4">
    <name type="scientific">Desulfurococcus mucosus (strain ATCC 35584 / DSM 2162 / JCM 9187 / O7/1)</name>
    <dbReference type="NCBI Taxonomy" id="765177"/>
    <lineage>
        <taxon>Archaea</taxon>
        <taxon>Thermoproteota</taxon>
        <taxon>Thermoprotei</taxon>
        <taxon>Desulfurococcales</taxon>
        <taxon>Desulfurococcaceae</taxon>
        <taxon>Desulfurococcus</taxon>
    </lineage>
</organism>
<dbReference type="PANTHER" id="PTHR31435">
    <property type="entry name" value="PROTEIN NATD1"/>
    <property type="match status" value="1"/>
</dbReference>
<evidence type="ECO:0000313" key="3">
    <source>
        <dbReference type="EMBL" id="ADV65233.1"/>
    </source>
</evidence>
<dbReference type="InterPro" id="IPR016181">
    <property type="entry name" value="Acyl_CoA_acyltransferase"/>
</dbReference>
<keyword evidence="4" id="KW-1185">Reference proteome</keyword>